<comment type="caution">
    <text evidence="1">The sequence shown here is derived from an EMBL/GenBank/DDBJ whole genome shotgun (WGS) entry which is preliminary data.</text>
</comment>
<evidence type="ECO:0008006" key="3">
    <source>
        <dbReference type="Google" id="ProtNLM"/>
    </source>
</evidence>
<sequence length="340" mass="39506">MISKEIIEAAKRANFPGVLMSLGVELEVNGKGYQLIEHDSLKIFQKNEIWLYKWWSKGGEVGDSIQYLQRYHNMNFPQAVSLLLNRSIQNLGHQEYFQKKSNEVDKKDCQRNKNWQTKNWQVRSERLVLYGKNNMSNSLGEKYIRYLKDIRGLTLTTIKKYDLGCLPAKKNMSSKLVIPCYSSKGELIRVRFRMNGSNPQERKYRLLKGSNFDKPYPLSISTKKPVIIVESDLDGMLISQESGEKIGVLCLGSTSVRLQPDVINYLNKRIPFVLIGMDNDKSGRSKSVELKSQLENYLDWPVVEVFGNDPGEVWKKMNIKLWIEFGIKKYKTSNRDFYYK</sequence>
<dbReference type="CDD" id="cd00188">
    <property type="entry name" value="TOPRIM"/>
    <property type="match status" value="1"/>
</dbReference>
<dbReference type="AlphaFoldDB" id="A0A1V1P7Z9"/>
<evidence type="ECO:0000313" key="1">
    <source>
        <dbReference type="EMBL" id="ETR70886.1"/>
    </source>
</evidence>
<protein>
    <recommendedName>
        <fullName evidence="3">Toprim domain-containing protein</fullName>
    </recommendedName>
</protein>
<dbReference type="EMBL" id="ATBP01000354">
    <property type="protein sequence ID" value="ETR70886.1"/>
    <property type="molecule type" value="Genomic_DNA"/>
</dbReference>
<organism evidence="1 2">
    <name type="scientific">Candidatus Magnetoglobus multicellularis str. Araruama</name>
    <dbReference type="NCBI Taxonomy" id="890399"/>
    <lineage>
        <taxon>Bacteria</taxon>
        <taxon>Pseudomonadati</taxon>
        <taxon>Thermodesulfobacteriota</taxon>
        <taxon>Desulfobacteria</taxon>
        <taxon>Desulfobacterales</taxon>
        <taxon>Desulfobacteraceae</taxon>
        <taxon>Candidatus Magnetoglobus</taxon>
    </lineage>
</organism>
<dbReference type="SUPFAM" id="SSF56731">
    <property type="entry name" value="DNA primase core"/>
    <property type="match status" value="1"/>
</dbReference>
<name>A0A1V1P7Z9_9BACT</name>
<evidence type="ECO:0000313" key="2">
    <source>
        <dbReference type="Proteomes" id="UP000189670"/>
    </source>
</evidence>
<gene>
    <name evidence="1" type="ORF">OMM_02915</name>
</gene>
<dbReference type="Proteomes" id="UP000189670">
    <property type="component" value="Unassembled WGS sequence"/>
</dbReference>
<proteinExistence type="predicted"/>
<accession>A0A1V1P7Z9</accession>
<dbReference type="Gene3D" id="3.40.1360.10">
    <property type="match status" value="1"/>
</dbReference>
<reference evidence="2" key="1">
    <citation type="submission" date="2012-11" db="EMBL/GenBank/DDBJ databases">
        <authorList>
            <person name="Lucero-Rivera Y.E."/>
            <person name="Tovar-Ramirez D."/>
        </authorList>
    </citation>
    <scope>NUCLEOTIDE SEQUENCE [LARGE SCALE GENOMIC DNA]</scope>
    <source>
        <strain evidence="2">Araruama</strain>
    </source>
</reference>
<dbReference type="SUPFAM" id="SSF57783">
    <property type="entry name" value="Zinc beta-ribbon"/>
    <property type="match status" value="1"/>
</dbReference>